<evidence type="ECO:0000313" key="4">
    <source>
        <dbReference type="EMBL" id="MFD1527026.1"/>
    </source>
</evidence>
<protein>
    <submittedName>
        <fullName evidence="4">TransglutaminaseTgpA domain-containing protein</fullName>
    </submittedName>
</protein>
<evidence type="ECO:0000313" key="5">
    <source>
        <dbReference type="Proteomes" id="UP001597111"/>
    </source>
</evidence>
<evidence type="ECO:0000256" key="1">
    <source>
        <dbReference type="SAM" id="MobiDB-lite"/>
    </source>
</evidence>
<feature type="non-terminal residue" evidence="4">
    <location>
        <position position="555"/>
    </location>
</feature>
<reference evidence="4 5" key="1">
    <citation type="journal article" date="2019" name="Int. J. Syst. Evol. Microbiol.">
        <title>The Global Catalogue of Microorganisms (GCM) 10K type strain sequencing project: providing services to taxonomists for standard genome sequencing and annotation.</title>
        <authorList>
            <consortium name="The Broad Institute Genomics Platform"/>
            <consortium name="The Broad Institute Genome Sequencing Center for Infectious Disease"/>
            <person name="Wu L."/>
            <person name="Ma J."/>
        </authorList>
    </citation>
    <scope>NUCLEOTIDE SEQUENCE [LARGE SCALE GENOMIC DNA]</scope>
    <source>
        <strain evidence="4 5">CGMCC 1.12285</strain>
    </source>
</reference>
<name>A0ABD6B903_9EURY</name>
<dbReference type="SUPFAM" id="SSF54001">
    <property type="entry name" value="Cysteine proteinases"/>
    <property type="match status" value="1"/>
</dbReference>
<dbReference type="SMART" id="SM00460">
    <property type="entry name" value="TGc"/>
    <property type="match status" value="1"/>
</dbReference>
<keyword evidence="2" id="KW-1133">Transmembrane helix</keyword>
<feature type="transmembrane region" description="Helical" evidence="2">
    <location>
        <begin position="173"/>
        <end position="194"/>
    </location>
</feature>
<dbReference type="Pfam" id="PF01841">
    <property type="entry name" value="Transglut_core"/>
    <property type="match status" value="1"/>
</dbReference>
<dbReference type="PANTHER" id="PTHR42736">
    <property type="entry name" value="PROTEIN-GLUTAMINE GAMMA-GLUTAMYLTRANSFERASE"/>
    <property type="match status" value="1"/>
</dbReference>
<feature type="transmembrane region" description="Helical" evidence="2">
    <location>
        <begin position="49"/>
        <end position="70"/>
    </location>
</feature>
<dbReference type="PANTHER" id="PTHR42736:SF1">
    <property type="entry name" value="PROTEIN-GLUTAMINE GAMMA-GLUTAMYLTRANSFERASE"/>
    <property type="match status" value="1"/>
</dbReference>
<dbReference type="Pfam" id="PF11992">
    <property type="entry name" value="TgpA_N"/>
    <property type="match status" value="1"/>
</dbReference>
<feature type="transmembrane region" description="Helical" evidence="2">
    <location>
        <begin position="131"/>
        <end position="153"/>
    </location>
</feature>
<keyword evidence="5" id="KW-1185">Reference proteome</keyword>
<proteinExistence type="predicted"/>
<dbReference type="Proteomes" id="UP001597111">
    <property type="component" value="Unassembled WGS sequence"/>
</dbReference>
<gene>
    <name evidence="4" type="ORF">ACFR9S_12095</name>
</gene>
<keyword evidence="2" id="KW-0812">Transmembrane</keyword>
<feature type="transmembrane region" description="Helical" evidence="2">
    <location>
        <begin position="103"/>
        <end position="124"/>
    </location>
</feature>
<dbReference type="InterPro" id="IPR052901">
    <property type="entry name" value="Bact_TGase-like"/>
</dbReference>
<dbReference type="RefSeq" id="WP_379818768.1">
    <property type="nucleotide sequence ID" value="NZ_JBHUDH010000139.1"/>
</dbReference>
<dbReference type="InterPro" id="IPR038765">
    <property type="entry name" value="Papain-like_cys_pep_sf"/>
</dbReference>
<sequence>MTTAPGRGSGFATGTDWSLRSAILSPGMLGFAVLTASYLRVLFHVTDVVGGTGALLLEVGVVLALGAVLAGRVDTRTALVGSAAALLAGMAAYYFSIPASQRALIDAGAVLTDLAALLSGLSVFRLVQAEIWALAVLPAPLLGSWLLALRGNYPLSAAVGGSALGLFVLTGDAGFLTTLAGVVGAAVAVGFGELSPRRAIALHWDTVVLVVTVMIVLSSTVSLVPGGAGGPVLGGSATPTLEGNVVDNADNVGIVGAIRLSPEVRFSVESERRGYWRVGAYDRYTGGSWVRSGEARSYDGRLDSPPGPTIGVEQTITAETTMNSMPAIWKPVTVDGTVERATQVTAEGGLRAAAPIAEGESYKVVSQRPVYTTRDLRMAGTDYPERIEQRYLSLPDSTPDRVGERAATVADRANASTPYDTAVAIESYLERTKEYSLNVERPRGSVADAFLFEMDAGYCTYYATTMAVMLRTQGIPARMVTGYTPGERVGEDEWVVRGLNAHAWVEVYFPATGWVAFDPTPSTPRESAAEQRIAQARQSGEDGVDTNRTGPGGWT</sequence>
<accession>A0ABD6B903</accession>
<comment type="caution">
    <text evidence="4">The sequence shown here is derived from an EMBL/GenBank/DDBJ whole genome shotgun (WGS) entry which is preliminary data.</text>
</comment>
<dbReference type="EMBL" id="JBHUDH010000139">
    <property type="protein sequence ID" value="MFD1527026.1"/>
    <property type="molecule type" value="Genomic_DNA"/>
</dbReference>
<organism evidence="4 5">
    <name type="scientific">Halolamina salina</name>
    <dbReference type="NCBI Taxonomy" id="1220023"/>
    <lineage>
        <taxon>Archaea</taxon>
        <taxon>Methanobacteriati</taxon>
        <taxon>Methanobacteriota</taxon>
        <taxon>Stenosarchaea group</taxon>
        <taxon>Halobacteria</taxon>
        <taxon>Halobacteriales</taxon>
        <taxon>Haloferacaceae</taxon>
    </lineage>
</organism>
<dbReference type="AlphaFoldDB" id="A0ABD6B903"/>
<feature type="transmembrane region" description="Helical" evidence="2">
    <location>
        <begin position="21"/>
        <end position="43"/>
    </location>
</feature>
<dbReference type="InterPro" id="IPR021878">
    <property type="entry name" value="TgpA_N"/>
</dbReference>
<feature type="region of interest" description="Disordered" evidence="1">
    <location>
        <begin position="519"/>
        <end position="555"/>
    </location>
</feature>
<evidence type="ECO:0000256" key="2">
    <source>
        <dbReference type="SAM" id="Phobius"/>
    </source>
</evidence>
<dbReference type="Gene3D" id="3.10.620.30">
    <property type="match status" value="1"/>
</dbReference>
<feature type="domain" description="Transglutaminase-like" evidence="3">
    <location>
        <begin position="451"/>
        <end position="521"/>
    </location>
</feature>
<feature type="transmembrane region" description="Helical" evidence="2">
    <location>
        <begin position="77"/>
        <end position="97"/>
    </location>
</feature>
<dbReference type="InterPro" id="IPR002931">
    <property type="entry name" value="Transglutaminase-like"/>
</dbReference>
<keyword evidence="2" id="KW-0472">Membrane</keyword>
<feature type="transmembrane region" description="Helical" evidence="2">
    <location>
        <begin position="206"/>
        <end position="224"/>
    </location>
</feature>
<evidence type="ECO:0000259" key="3">
    <source>
        <dbReference type="SMART" id="SM00460"/>
    </source>
</evidence>